<dbReference type="AlphaFoldDB" id="A0A0V8JDL5"/>
<comment type="similarity">
    <text evidence="1">Belongs to the peptidase U4 family.</text>
</comment>
<sequence length="308" mass="34780">MALYLDVIWFLNFCIDFLLIVLTGMVLKRKMQKWRLITGSLIGSLYVLLLFVPSEISMYHPLIKFGFSLLIMAVSFGFQKFSYFFKNVAMFYFVSFVTGGGLFAAHYFLQSDLSIMNGMVATKGTGMGDVLSWAFVCIGFPAVWLFSKKRVDDIKVQKLHYTELVQVEIRMDDTTIHATGLIDSGNKLHDPITKVPVMILDMNQHDKHFPEEIISFSKDIHAFPDGEACAHPWEARLRIVPFRAVGKDNEFLPAIKPDEVRINSRAGEFSCTKVLIGLSYTSLSSENNFSCIVHPEVMSNGMEQIAAS</sequence>
<gene>
    <name evidence="4" type="ORF">AS030_05570</name>
</gene>
<comment type="caution">
    <text evidence="4">The sequence shown here is derived from an EMBL/GenBank/DDBJ whole genome shotgun (WGS) entry which is preliminary data.</text>
</comment>
<feature type="transmembrane region" description="Helical" evidence="3">
    <location>
        <begin position="58"/>
        <end position="78"/>
    </location>
</feature>
<dbReference type="EC" id="3.4.23.-" evidence="1"/>
<dbReference type="NCBIfam" id="TIGR02854">
    <property type="entry name" value="spore_II_GA"/>
    <property type="match status" value="1"/>
</dbReference>
<keyword evidence="1" id="KW-0645">Protease</keyword>
<keyword evidence="1" id="KW-0064">Aspartyl protease</keyword>
<comment type="subunit">
    <text evidence="1">Self-associates. Interacts with SigE. Interacts with SpoIIR.</text>
</comment>
<keyword evidence="1 3" id="KW-0472">Membrane</keyword>
<feature type="transmembrane region" description="Helical" evidence="3">
    <location>
        <begin position="130"/>
        <end position="147"/>
    </location>
</feature>
<name>A0A0V8JDL5_9BACL</name>
<dbReference type="Proteomes" id="UP000054099">
    <property type="component" value="Unassembled WGS sequence"/>
</dbReference>
<comment type="subcellular location">
    <subcellularLocation>
        <location evidence="1">Cell membrane</location>
    </subcellularLocation>
</comment>
<dbReference type="GO" id="GO:0006508">
    <property type="term" value="P:proteolysis"/>
    <property type="evidence" value="ECO:0007669"/>
    <property type="project" value="UniProtKB-KW"/>
</dbReference>
<dbReference type="Pfam" id="PF03419">
    <property type="entry name" value="Peptidase_U4"/>
    <property type="match status" value="1"/>
</dbReference>
<evidence type="ECO:0000313" key="4">
    <source>
        <dbReference type="EMBL" id="KSU84993.1"/>
    </source>
</evidence>
<feature type="transmembrane region" description="Helical" evidence="3">
    <location>
        <begin position="34"/>
        <end position="52"/>
    </location>
</feature>
<dbReference type="EMBL" id="LNQN01000001">
    <property type="protein sequence ID" value="KSU84993.1"/>
    <property type="molecule type" value="Genomic_DNA"/>
</dbReference>
<dbReference type="RefSeq" id="WP_061969277.1">
    <property type="nucleotide sequence ID" value="NZ_FMAV01000001.1"/>
</dbReference>
<accession>A0A0V8JDL5</accession>
<feature type="transmembrane region" description="Helical" evidence="3">
    <location>
        <begin position="90"/>
        <end position="110"/>
    </location>
</feature>
<evidence type="ECO:0000313" key="5">
    <source>
        <dbReference type="Proteomes" id="UP000054099"/>
    </source>
</evidence>
<protein>
    <recommendedName>
        <fullName evidence="1">Sporulation sigma-E factor-processing peptidase</fullName>
        <ecNumber evidence="1">3.4.23.-</ecNumber>
    </recommendedName>
    <alternativeName>
        <fullName evidence="1">Membrane-associated aspartic protease</fullName>
    </alternativeName>
    <alternativeName>
        <fullName evidence="1">Stage II sporulation protein GA</fullName>
    </alternativeName>
</protein>
<keyword evidence="5" id="KW-1185">Reference proteome</keyword>
<dbReference type="GO" id="GO:0030436">
    <property type="term" value="P:asexual sporulation"/>
    <property type="evidence" value="ECO:0007669"/>
    <property type="project" value="InterPro"/>
</dbReference>
<reference evidence="4 5" key="1">
    <citation type="journal article" date="2014" name="Antonie Van Leeuwenhoek">
        <title>Fictibacillus enclensis sp. nov., isolated from marine sediment.</title>
        <authorList>
            <person name="Dastager S.G."/>
            <person name="Mawlankar R."/>
            <person name="Srinivasan K."/>
            <person name="Tang S.K."/>
            <person name="Lee J.C."/>
            <person name="Ramana V.V."/>
            <person name="Shouche Y.S."/>
        </authorList>
    </citation>
    <scope>NUCLEOTIDE SEQUENCE [LARGE SCALE GENOMIC DNA]</scope>
    <source>
        <strain evidence="4 5">NIO-1003</strain>
    </source>
</reference>
<organism evidence="4 5">
    <name type="scientific">Fictibacillus enclensis</name>
    <dbReference type="NCBI Taxonomy" id="1017270"/>
    <lineage>
        <taxon>Bacteria</taxon>
        <taxon>Bacillati</taxon>
        <taxon>Bacillota</taxon>
        <taxon>Bacilli</taxon>
        <taxon>Bacillales</taxon>
        <taxon>Fictibacillaceae</taxon>
        <taxon>Fictibacillus</taxon>
    </lineage>
</organism>
<comment type="function">
    <text evidence="1">Probable aspartic protease that is responsible for the proteolytic cleavage of the RNA polymerase sigma E factor (SigE/spoIIGB) to yield the active peptide in the mother cell during sporulation. Responds to a signal from the forespore that is triggered by the extracellular signal protein SpoIIR.</text>
</comment>
<keyword evidence="1" id="KW-1003">Cell membrane</keyword>
<evidence type="ECO:0000256" key="2">
    <source>
        <dbReference type="PIRSR" id="PIRSR018571-1"/>
    </source>
</evidence>
<feature type="active site" evidence="2">
    <location>
        <position position="183"/>
    </location>
</feature>
<keyword evidence="1" id="KW-0749">Sporulation</keyword>
<proteinExistence type="inferred from homology"/>
<keyword evidence="3" id="KW-0812">Transmembrane</keyword>
<dbReference type="PIRSF" id="PIRSF018571">
    <property type="entry name" value="SpoIIGA"/>
    <property type="match status" value="1"/>
</dbReference>
<keyword evidence="1" id="KW-0378">Hydrolase</keyword>
<evidence type="ECO:0000256" key="1">
    <source>
        <dbReference type="PIRNR" id="PIRNR018571"/>
    </source>
</evidence>
<dbReference type="GO" id="GO:0004190">
    <property type="term" value="F:aspartic-type endopeptidase activity"/>
    <property type="evidence" value="ECO:0007669"/>
    <property type="project" value="UniProtKB-KW"/>
</dbReference>
<dbReference type="OrthoDB" id="2690199at2"/>
<keyword evidence="3" id="KW-1133">Transmembrane helix</keyword>
<dbReference type="GO" id="GO:0005886">
    <property type="term" value="C:plasma membrane"/>
    <property type="evidence" value="ECO:0007669"/>
    <property type="project" value="UniProtKB-SubCell"/>
</dbReference>
<dbReference type="GO" id="GO:0030435">
    <property type="term" value="P:sporulation resulting in formation of a cellular spore"/>
    <property type="evidence" value="ECO:0007669"/>
    <property type="project" value="UniProtKB-KW"/>
</dbReference>
<dbReference type="InterPro" id="IPR005081">
    <property type="entry name" value="SpoIIGA"/>
</dbReference>
<feature type="transmembrane region" description="Helical" evidence="3">
    <location>
        <begin position="6"/>
        <end position="27"/>
    </location>
</feature>
<evidence type="ECO:0000256" key="3">
    <source>
        <dbReference type="SAM" id="Phobius"/>
    </source>
</evidence>